<dbReference type="KEGG" id="goe:108865216"/>
<sequence length="184" mass="21228">MPEAAVERRELEKFVEEFGSEAFTTDGKVLTCEFREKAINAEKKYFVKQHMSTVIHKERVRRAANSNRSICLLTNFVELSSSESSFSMDLRQMMIEANIPLHKAQDQTFRKPLLQYCSQQVPDPKTLRGDCLKKLYDARVQRVRDAVGNNPIWMSVDETTDAKGQYDVNTIIGRLEAEEEMTRT</sequence>
<dbReference type="PANTHER" id="PTHR32344:SF1">
    <property type="entry name" value="U1-TYPE DOMAIN-CONTAINING PROTEIN"/>
    <property type="match status" value="1"/>
</dbReference>
<reference evidence="2" key="1">
    <citation type="submission" date="2025-08" db="UniProtKB">
        <authorList>
            <consortium name="RefSeq"/>
        </authorList>
    </citation>
    <scope>IDENTIFICATION</scope>
</reference>
<organism evidence="1 2">
    <name type="scientific">Galendromus occidentalis</name>
    <name type="common">western predatory mite</name>
    <dbReference type="NCBI Taxonomy" id="34638"/>
    <lineage>
        <taxon>Eukaryota</taxon>
        <taxon>Metazoa</taxon>
        <taxon>Ecdysozoa</taxon>
        <taxon>Arthropoda</taxon>
        <taxon>Chelicerata</taxon>
        <taxon>Arachnida</taxon>
        <taxon>Acari</taxon>
        <taxon>Parasitiformes</taxon>
        <taxon>Mesostigmata</taxon>
        <taxon>Gamasina</taxon>
        <taxon>Phytoseioidea</taxon>
        <taxon>Phytoseiidae</taxon>
        <taxon>Typhlodrominae</taxon>
        <taxon>Galendromus</taxon>
    </lineage>
</organism>
<dbReference type="AlphaFoldDB" id="A0AAJ7PB10"/>
<keyword evidence="1" id="KW-1185">Reference proteome</keyword>
<dbReference type="Proteomes" id="UP000694867">
    <property type="component" value="Unplaced"/>
</dbReference>
<evidence type="ECO:0000313" key="1">
    <source>
        <dbReference type="Proteomes" id="UP000694867"/>
    </source>
</evidence>
<dbReference type="RefSeq" id="XP_018497539.1">
    <property type="nucleotide sequence ID" value="XM_018642023.1"/>
</dbReference>
<dbReference type="PANTHER" id="PTHR32344">
    <property type="entry name" value="U1-TYPE DOMAIN-CONTAINING PROTEIN"/>
    <property type="match status" value="1"/>
</dbReference>
<dbReference type="GeneID" id="108865216"/>
<dbReference type="GO" id="GO:0005634">
    <property type="term" value="C:nucleus"/>
    <property type="evidence" value="ECO:0007669"/>
    <property type="project" value="InterPro"/>
</dbReference>
<evidence type="ECO:0000313" key="2">
    <source>
        <dbReference type="RefSeq" id="XP_018497539.1"/>
    </source>
</evidence>
<dbReference type="GO" id="GO:0006357">
    <property type="term" value="P:regulation of transcription by RNA polymerase II"/>
    <property type="evidence" value="ECO:0007669"/>
    <property type="project" value="InterPro"/>
</dbReference>
<protein>
    <submittedName>
        <fullName evidence="2">Uncharacterized protein LOC108865216</fullName>
    </submittedName>
</protein>
<dbReference type="GO" id="GO:0003690">
    <property type="term" value="F:double-stranded DNA binding"/>
    <property type="evidence" value="ECO:0007669"/>
    <property type="project" value="InterPro"/>
</dbReference>
<gene>
    <name evidence="2" type="primary">LOC108865216</name>
</gene>
<proteinExistence type="predicted"/>
<accession>A0AAJ7PB10</accession>
<name>A0AAJ7PB10_9ACAR</name>
<dbReference type="InterPro" id="IPR033375">
    <property type="entry name" value="Cggbp1"/>
</dbReference>